<gene>
    <name evidence="2" type="ORF">GUJ93_ZPchr0008g13118</name>
</gene>
<accession>A0A8J5R9V6</accession>
<keyword evidence="3" id="KW-1185">Reference proteome</keyword>
<organism evidence="2 3">
    <name type="scientific">Zizania palustris</name>
    <name type="common">Northern wild rice</name>
    <dbReference type="NCBI Taxonomy" id="103762"/>
    <lineage>
        <taxon>Eukaryota</taxon>
        <taxon>Viridiplantae</taxon>
        <taxon>Streptophyta</taxon>
        <taxon>Embryophyta</taxon>
        <taxon>Tracheophyta</taxon>
        <taxon>Spermatophyta</taxon>
        <taxon>Magnoliopsida</taxon>
        <taxon>Liliopsida</taxon>
        <taxon>Poales</taxon>
        <taxon>Poaceae</taxon>
        <taxon>BOP clade</taxon>
        <taxon>Oryzoideae</taxon>
        <taxon>Oryzeae</taxon>
        <taxon>Zizaniinae</taxon>
        <taxon>Zizania</taxon>
    </lineage>
</organism>
<dbReference type="AlphaFoldDB" id="A0A8J5R9V6"/>
<name>A0A8J5R9V6_ZIZPA</name>
<feature type="region of interest" description="Disordered" evidence="1">
    <location>
        <begin position="59"/>
        <end position="82"/>
    </location>
</feature>
<evidence type="ECO:0000313" key="2">
    <source>
        <dbReference type="EMBL" id="KAG8045387.1"/>
    </source>
</evidence>
<proteinExistence type="predicted"/>
<reference evidence="2" key="1">
    <citation type="journal article" date="2021" name="bioRxiv">
        <title>Whole Genome Assembly and Annotation of Northern Wild Rice, Zizania palustris L., Supports a Whole Genome Duplication in the Zizania Genus.</title>
        <authorList>
            <person name="Haas M."/>
            <person name="Kono T."/>
            <person name="Macchietto M."/>
            <person name="Millas R."/>
            <person name="McGilp L."/>
            <person name="Shao M."/>
            <person name="Duquette J."/>
            <person name="Hirsch C.N."/>
            <person name="Kimball J."/>
        </authorList>
    </citation>
    <scope>NUCLEOTIDE SEQUENCE</scope>
    <source>
        <tissue evidence="2">Fresh leaf tissue</tissue>
    </source>
</reference>
<feature type="compositionally biased region" description="Basic and acidic residues" evidence="1">
    <location>
        <begin position="71"/>
        <end position="82"/>
    </location>
</feature>
<sequence length="98" mass="10451">MAPHTFAALPIAHALTDGANVSPPSSWPPPDGIRLHPPAAAFARPALTIVGLYFAPTAAASSRHRRPPLRPNDRRLRPPLRLDGRCLLPATTVATSPR</sequence>
<dbReference type="Proteomes" id="UP000729402">
    <property type="component" value="Unassembled WGS sequence"/>
</dbReference>
<protein>
    <submittedName>
        <fullName evidence="2">Uncharacterized protein</fullName>
    </submittedName>
</protein>
<dbReference type="EMBL" id="JAAALK010000290">
    <property type="protein sequence ID" value="KAG8045387.1"/>
    <property type="molecule type" value="Genomic_DNA"/>
</dbReference>
<evidence type="ECO:0000313" key="3">
    <source>
        <dbReference type="Proteomes" id="UP000729402"/>
    </source>
</evidence>
<comment type="caution">
    <text evidence="2">The sequence shown here is derived from an EMBL/GenBank/DDBJ whole genome shotgun (WGS) entry which is preliminary data.</text>
</comment>
<reference evidence="2" key="2">
    <citation type="submission" date="2021-02" db="EMBL/GenBank/DDBJ databases">
        <authorList>
            <person name="Kimball J.A."/>
            <person name="Haas M.W."/>
            <person name="Macchietto M."/>
            <person name="Kono T."/>
            <person name="Duquette J."/>
            <person name="Shao M."/>
        </authorList>
    </citation>
    <scope>NUCLEOTIDE SEQUENCE</scope>
    <source>
        <tissue evidence="2">Fresh leaf tissue</tissue>
    </source>
</reference>
<evidence type="ECO:0000256" key="1">
    <source>
        <dbReference type="SAM" id="MobiDB-lite"/>
    </source>
</evidence>